<feature type="compositionally biased region" description="Basic and acidic residues" evidence="1">
    <location>
        <begin position="89"/>
        <end position="98"/>
    </location>
</feature>
<dbReference type="EMBL" id="CABWLC010000018">
    <property type="protein sequence ID" value="VXA87379.1"/>
    <property type="molecule type" value="Genomic_DNA"/>
</dbReference>
<sequence>MLMLAQTIPTKEEHTDEGGLQEEGHQPFDSQRGPEDIADIMGVVSPVRPELELHGQTCGDPQGKVDTKQLTPEFGHVPVDGVVGHHIDGFHDRQEKGHSQRQGYKQKVIKGRRSELEPR</sequence>
<evidence type="ECO:0000313" key="2">
    <source>
        <dbReference type="EMBL" id="VXA87379.1"/>
    </source>
</evidence>
<feature type="region of interest" description="Disordered" evidence="1">
    <location>
        <begin position="1"/>
        <end position="36"/>
    </location>
</feature>
<name>A0A653L6P7_AERVE</name>
<proteinExistence type="predicted"/>
<dbReference type="AlphaFoldDB" id="A0A653L6P7"/>
<gene>
    <name evidence="2" type="ORF">AERO8C_50161</name>
</gene>
<feature type="compositionally biased region" description="Basic and acidic residues" evidence="1">
    <location>
        <begin position="10"/>
        <end position="26"/>
    </location>
</feature>
<evidence type="ECO:0000256" key="1">
    <source>
        <dbReference type="SAM" id="MobiDB-lite"/>
    </source>
</evidence>
<accession>A0A653L6P7</accession>
<evidence type="ECO:0000313" key="3">
    <source>
        <dbReference type="Proteomes" id="UP000439123"/>
    </source>
</evidence>
<feature type="region of interest" description="Disordered" evidence="1">
    <location>
        <begin position="89"/>
        <end position="119"/>
    </location>
</feature>
<dbReference type="Proteomes" id="UP000439123">
    <property type="component" value="Unassembled WGS sequence"/>
</dbReference>
<organism evidence="2 3">
    <name type="scientific">Aeromonas veronii</name>
    <dbReference type="NCBI Taxonomy" id="654"/>
    <lineage>
        <taxon>Bacteria</taxon>
        <taxon>Pseudomonadati</taxon>
        <taxon>Pseudomonadota</taxon>
        <taxon>Gammaproteobacteria</taxon>
        <taxon>Aeromonadales</taxon>
        <taxon>Aeromonadaceae</taxon>
        <taxon>Aeromonas</taxon>
    </lineage>
</organism>
<protein>
    <submittedName>
        <fullName evidence="2">Uncharacterized protein</fullName>
    </submittedName>
</protein>
<reference evidence="2 3" key="1">
    <citation type="submission" date="2019-10" db="EMBL/GenBank/DDBJ databases">
        <authorList>
            <person name="Karimi E."/>
        </authorList>
    </citation>
    <scope>NUCLEOTIDE SEQUENCE [LARGE SCALE GENOMIC DNA]</scope>
    <source>
        <strain evidence="2">Aeromonas sp. 8C</strain>
    </source>
</reference>